<dbReference type="GO" id="GO:0006612">
    <property type="term" value="P:protein targeting to membrane"/>
    <property type="evidence" value="ECO:0007669"/>
    <property type="project" value="TreeGrafter"/>
</dbReference>
<evidence type="ECO:0000259" key="8">
    <source>
        <dbReference type="SMART" id="SM01328"/>
    </source>
</evidence>
<keyword evidence="4" id="KW-0863">Zinc-finger</keyword>
<dbReference type="InterPro" id="IPR026096">
    <property type="entry name" value="R-trans_p"/>
</dbReference>
<keyword evidence="6" id="KW-1133">Transmembrane helix</keyword>
<dbReference type="GO" id="GO:0016020">
    <property type="term" value="C:membrane"/>
    <property type="evidence" value="ECO:0007669"/>
    <property type="project" value="UniProtKB-SubCell"/>
</dbReference>
<dbReference type="PANTHER" id="PTHR14402:SF10">
    <property type="entry name" value="3CXXC-TYPE DOMAIN-CONTAINING PROTEIN"/>
    <property type="match status" value="1"/>
</dbReference>
<evidence type="ECO:0000256" key="6">
    <source>
        <dbReference type="ARBA" id="ARBA00022989"/>
    </source>
</evidence>
<dbReference type="PANTHER" id="PTHR14402">
    <property type="entry name" value="RECEPTOR TRANSPORTING PROTEIN"/>
    <property type="match status" value="1"/>
</dbReference>
<evidence type="ECO:0000256" key="4">
    <source>
        <dbReference type="ARBA" id="ARBA00022771"/>
    </source>
</evidence>
<proteinExistence type="predicted"/>
<evidence type="ECO:0000256" key="5">
    <source>
        <dbReference type="ARBA" id="ARBA00022833"/>
    </source>
</evidence>
<feature type="domain" description="3CxxC-type" evidence="8">
    <location>
        <begin position="1"/>
        <end position="94"/>
    </location>
</feature>
<dbReference type="EMBL" id="VXIV02001490">
    <property type="protein sequence ID" value="KAF6032663.1"/>
    <property type="molecule type" value="Genomic_DNA"/>
</dbReference>
<keyword evidence="10" id="KW-1185">Reference proteome</keyword>
<sequence>MKGRVVFWFMLDEKASTGIVLFQLFGQKCQACSPAQFEHAMWYPEEVVKVIGNLFNRIGQEYYGFYSPPVRVDRREGKPQSRHNMEMCQACTEGIAKL</sequence>
<dbReference type="SMART" id="SM01328">
    <property type="entry name" value="zf-3CxxC"/>
    <property type="match status" value="1"/>
</dbReference>
<dbReference type="GO" id="GO:0008270">
    <property type="term" value="F:zinc ion binding"/>
    <property type="evidence" value="ECO:0007669"/>
    <property type="project" value="UniProtKB-KW"/>
</dbReference>
<evidence type="ECO:0000256" key="1">
    <source>
        <dbReference type="ARBA" id="ARBA00004167"/>
    </source>
</evidence>
<dbReference type="GO" id="GO:0031849">
    <property type="term" value="F:olfactory receptor binding"/>
    <property type="evidence" value="ECO:0007669"/>
    <property type="project" value="TreeGrafter"/>
</dbReference>
<name>A0A7J7K386_BUGNE</name>
<dbReference type="InterPro" id="IPR027377">
    <property type="entry name" value="ZAR1/RTP1-5-like_Znf-3CxxC"/>
</dbReference>
<evidence type="ECO:0000256" key="3">
    <source>
        <dbReference type="ARBA" id="ARBA00022723"/>
    </source>
</evidence>
<evidence type="ECO:0000313" key="9">
    <source>
        <dbReference type="EMBL" id="KAF6032663.1"/>
    </source>
</evidence>
<keyword evidence="5" id="KW-0862">Zinc</keyword>
<comment type="subcellular location">
    <subcellularLocation>
        <location evidence="1">Membrane</location>
        <topology evidence="1">Single-pass membrane protein</topology>
    </subcellularLocation>
</comment>
<organism evidence="9 10">
    <name type="scientific">Bugula neritina</name>
    <name type="common">Brown bryozoan</name>
    <name type="synonym">Sertularia neritina</name>
    <dbReference type="NCBI Taxonomy" id="10212"/>
    <lineage>
        <taxon>Eukaryota</taxon>
        <taxon>Metazoa</taxon>
        <taxon>Spiralia</taxon>
        <taxon>Lophotrochozoa</taxon>
        <taxon>Bryozoa</taxon>
        <taxon>Gymnolaemata</taxon>
        <taxon>Cheilostomatida</taxon>
        <taxon>Flustrina</taxon>
        <taxon>Buguloidea</taxon>
        <taxon>Bugulidae</taxon>
        <taxon>Bugula</taxon>
    </lineage>
</organism>
<keyword evidence="3" id="KW-0479">Metal-binding</keyword>
<dbReference type="GO" id="GO:0051205">
    <property type="term" value="P:protein insertion into membrane"/>
    <property type="evidence" value="ECO:0007669"/>
    <property type="project" value="TreeGrafter"/>
</dbReference>
<reference evidence="9" key="1">
    <citation type="submission" date="2020-06" db="EMBL/GenBank/DDBJ databases">
        <title>Draft genome of Bugula neritina, a colonial animal packing powerful symbionts and potential medicines.</title>
        <authorList>
            <person name="Rayko M."/>
        </authorList>
    </citation>
    <scope>NUCLEOTIDE SEQUENCE [LARGE SCALE GENOMIC DNA]</scope>
    <source>
        <strain evidence="9">Kwan_BN1</strain>
    </source>
</reference>
<keyword evidence="2" id="KW-0812">Transmembrane</keyword>
<evidence type="ECO:0000256" key="2">
    <source>
        <dbReference type="ARBA" id="ARBA00022692"/>
    </source>
</evidence>
<evidence type="ECO:0000256" key="7">
    <source>
        <dbReference type="ARBA" id="ARBA00023136"/>
    </source>
</evidence>
<dbReference type="Proteomes" id="UP000593567">
    <property type="component" value="Unassembled WGS sequence"/>
</dbReference>
<dbReference type="AlphaFoldDB" id="A0A7J7K386"/>
<protein>
    <submittedName>
        <fullName evidence="9">RTP4</fullName>
    </submittedName>
</protein>
<evidence type="ECO:0000313" key="10">
    <source>
        <dbReference type="Proteomes" id="UP000593567"/>
    </source>
</evidence>
<dbReference type="Pfam" id="PF13695">
    <property type="entry name" value="Zn_ribbon_3CxxC"/>
    <property type="match status" value="1"/>
</dbReference>
<keyword evidence="7" id="KW-0472">Membrane</keyword>
<gene>
    <name evidence="9" type="ORF">EB796_009004</name>
</gene>
<accession>A0A7J7K386</accession>
<dbReference type="OrthoDB" id="8121437at2759"/>
<comment type="caution">
    <text evidence="9">The sequence shown here is derived from an EMBL/GenBank/DDBJ whole genome shotgun (WGS) entry which is preliminary data.</text>
</comment>